<dbReference type="SUPFAM" id="SSF49265">
    <property type="entry name" value="Fibronectin type III"/>
    <property type="match status" value="1"/>
</dbReference>
<dbReference type="Proteomes" id="UP000440713">
    <property type="component" value="Unassembled WGS sequence"/>
</dbReference>
<dbReference type="Gene3D" id="2.60.40.10">
    <property type="entry name" value="Immunoglobulins"/>
    <property type="match status" value="2"/>
</dbReference>
<dbReference type="EMBL" id="VUNE01000001">
    <property type="protein sequence ID" value="MST62049.1"/>
    <property type="molecule type" value="Genomic_DNA"/>
</dbReference>
<evidence type="ECO:0000313" key="2">
    <source>
        <dbReference type="EMBL" id="MST62049.1"/>
    </source>
</evidence>
<dbReference type="CDD" id="cd00063">
    <property type="entry name" value="FN3"/>
    <property type="match status" value="1"/>
</dbReference>
<dbReference type="RefSeq" id="WP_154537408.1">
    <property type="nucleotide sequence ID" value="NZ_VUNE01000001.1"/>
</dbReference>
<name>A0A6N7XFR5_9FIRM</name>
<reference evidence="2 3" key="1">
    <citation type="submission" date="2019-08" db="EMBL/GenBank/DDBJ databases">
        <title>In-depth cultivation of the pig gut microbiome towards novel bacterial diversity and tailored functional studies.</title>
        <authorList>
            <person name="Wylensek D."/>
            <person name="Hitch T.C.A."/>
            <person name="Clavel T."/>
        </authorList>
    </citation>
    <scope>NUCLEOTIDE SEQUENCE [LARGE SCALE GENOMIC DNA]</scope>
    <source>
        <strain evidence="2 3">WCA-SAB-591-4A-A</strain>
    </source>
</reference>
<dbReference type="PROSITE" id="PS50853">
    <property type="entry name" value="FN3"/>
    <property type="match status" value="1"/>
</dbReference>
<dbReference type="InterPro" id="IPR013783">
    <property type="entry name" value="Ig-like_fold"/>
</dbReference>
<evidence type="ECO:0000259" key="1">
    <source>
        <dbReference type="PROSITE" id="PS50853"/>
    </source>
</evidence>
<organism evidence="2 3">
    <name type="scientific">Peptostreptococcus porci</name>
    <dbReference type="NCBI Taxonomy" id="2652282"/>
    <lineage>
        <taxon>Bacteria</taxon>
        <taxon>Bacillati</taxon>
        <taxon>Bacillota</taxon>
        <taxon>Clostridia</taxon>
        <taxon>Peptostreptococcales</taxon>
        <taxon>Peptostreptococcaceae</taxon>
        <taxon>Peptostreptococcus</taxon>
    </lineage>
</organism>
<comment type="caution">
    <text evidence="2">The sequence shown here is derived from an EMBL/GenBank/DDBJ whole genome shotgun (WGS) entry which is preliminary data.</text>
</comment>
<evidence type="ECO:0000313" key="3">
    <source>
        <dbReference type="Proteomes" id="UP000440713"/>
    </source>
</evidence>
<dbReference type="AlphaFoldDB" id="A0A6N7XFR5"/>
<sequence>MKKKSNILIFILPILFILLSIGLKHGYVMPMIKGIDIRIIGGTFITNLNKYVIKVGDEVNVSAGDYIVVPSFAKKPDLKFVILDKKNVLTMKNNKIKALREGYSTIGIMNKNRVLRKATIMVVNPKINDLKINLGSDLNYYGDRSKIQSVVDIEEYKKLEKGYKFNYSTTDPKILKIENDYVEAVGTGEAKLISRYDRKEIQKTIKIYPRVDELSIDKYFELEQNQSVDLNPSIKTSPNNEKSEVKYSVLDNVDQSKYDENKRIINGDSGIETSYGITIDANGRVNANRIGTYQVEINSGNKKTYTSISVVKPEFENIEIKNLQYRLSNDKDSSTLEIGWDFSEYVNTYRVYLKKGDGEFEAFTNIKAYKRSVPVGNRVSTILKLEKNQDYQIYVVGYNGVKETKPSNIVTIGKDLNVEFQNRKVKGLDYNIDFEKKTIHLKWRHLDNKQKYKYRVYYVNKKLQEEKYILYAKNIEKNNVTLKLKDGSINYEFFVVAINSKGQVSDFSKALPVYTSLSD</sequence>
<proteinExistence type="predicted"/>
<feature type="domain" description="Fibronectin type-III" evidence="1">
    <location>
        <begin position="421"/>
        <end position="518"/>
    </location>
</feature>
<keyword evidence="3" id="KW-1185">Reference proteome</keyword>
<dbReference type="InterPro" id="IPR003961">
    <property type="entry name" value="FN3_dom"/>
</dbReference>
<protein>
    <submittedName>
        <fullName evidence="2">Fibronectin type III domain-containing protein</fullName>
    </submittedName>
</protein>
<dbReference type="InterPro" id="IPR036116">
    <property type="entry name" value="FN3_sf"/>
</dbReference>
<accession>A0A6N7XFR5</accession>
<gene>
    <name evidence="2" type="ORF">FYJ71_03550</name>
</gene>